<evidence type="ECO:0000256" key="7">
    <source>
        <dbReference type="ARBA" id="ARBA00023136"/>
    </source>
</evidence>
<organism evidence="11 12">
    <name type="scientific">Carboxydichorda subterranea</name>
    <dbReference type="NCBI Taxonomy" id="3109565"/>
    <lineage>
        <taxon>Bacteria</taxon>
        <taxon>Bacillati</taxon>
        <taxon>Bacillota</taxon>
        <taxon>Limnochordia</taxon>
        <taxon>Limnochordales</taxon>
        <taxon>Geochordaceae</taxon>
        <taxon>Carboxydichorda</taxon>
    </lineage>
</organism>
<reference evidence="11 12" key="1">
    <citation type="journal article" date="2024" name="Front. Microbiol.">
        <title>Novel thermophilic genera Geochorda gen. nov. and Carboxydochorda gen. nov. from the deep terrestrial subsurface reveal the ecophysiological diversity in the class Limnochordia.</title>
        <authorList>
            <person name="Karnachuk O.V."/>
            <person name="Lukina A.P."/>
            <person name="Avakyan M.R."/>
            <person name="Kadnikov V.V."/>
            <person name="Begmatov S."/>
            <person name="Beletsky A.V."/>
            <person name="Vlasova K.G."/>
            <person name="Novikov A.A."/>
            <person name="Shcherbakova V.A."/>
            <person name="Mardanov A.V."/>
            <person name="Ravin N.V."/>
        </authorList>
    </citation>
    <scope>NUCLEOTIDE SEQUENCE [LARGE SCALE GENOMIC DNA]</scope>
    <source>
        <strain evidence="11 12">L945</strain>
    </source>
</reference>
<keyword evidence="4" id="KW-1003">Cell membrane</keyword>
<evidence type="ECO:0000256" key="5">
    <source>
        <dbReference type="ARBA" id="ARBA00022692"/>
    </source>
</evidence>
<comment type="subcellular location">
    <subcellularLocation>
        <location evidence="1">Cell membrane</location>
        <topology evidence="1">Single-pass membrane protein</topology>
    </subcellularLocation>
    <subcellularLocation>
        <location evidence="2">Cell outer membrane</location>
    </subcellularLocation>
</comment>
<proteinExistence type="inferred from homology"/>
<keyword evidence="7 9" id="KW-0472">Membrane</keyword>
<dbReference type="CDD" id="cd07185">
    <property type="entry name" value="OmpA_C-like"/>
    <property type="match status" value="1"/>
</dbReference>
<keyword evidence="6" id="KW-1133">Transmembrane helix</keyword>
<dbReference type="InterPro" id="IPR050330">
    <property type="entry name" value="Bact_OuterMem_StrucFunc"/>
</dbReference>
<dbReference type="InterPro" id="IPR036737">
    <property type="entry name" value="OmpA-like_sf"/>
</dbReference>
<keyword evidence="8" id="KW-0998">Cell outer membrane</keyword>
<dbReference type="EMBL" id="CP141615">
    <property type="protein sequence ID" value="WRP18457.1"/>
    <property type="molecule type" value="Genomic_DNA"/>
</dbReference>
<dbReference type="PRINTS" id="PR01021">
    <property type="entry name" value="OMPADOMAIN"/>
</dbReference>
<dbReference type="PANTHER" id="PTHR30329">
    <property type="entry name" value="STATOR ELEMENT OF FLAGELLAR MOTOR COMPLEX"/>
    <property type="match status" value="1"/>
</dbReference>
<dbReference type="Proteomes" id="UP001332192">
    <property type="component" value="Chromosome"/>
</dbReference>
<evidence type="ECO:0000256" key="2">
    <source>
        <dbReference type="ARBA" id="ARBA00004442"/>
    </source>
</evidence>
<feature type="domain" description="OmpA-like" evidence="10">
    <location>
        <begin position="106"/>
        <end position="227"/>
    </location>
</feature>
<sequence length="234" mass="25930">MSAPQWMVTYSDMVTQLLALFVILFAISTVDMQRFEAIMSAFRGAIGILDTGRSFEPQSSVGSPPIAIAPNPTSASSVQIQQVYRELARVVEAEGLGEGVKLVPEERGIVVRFADRVLFDLGKDELRPESMRALDVVAGVLKQIPNDVRVEGHTDNLPIHNERFASNWELSVARATRVVRYLIERHGLTPARLSAAGYGEFHPLVPNTSEANRQKNRRVDVVILRTGLKEEPAR</sequence>
<keyword evidence="5" id="KW-0812">Transmembrane</keyword>
<evidence type="ECO:0000256" key="1">
    <source>
        <dbReference type="ARBA" id="ARBA00004162"/>
    </source>
</evidence>
<evidence type="ECO:0000256" key="3">
    <source>
        <dbReference type="ARBA" id="ARBA00008914"/>
    </source>
</evidence>
<keyword evidence="12" id="KW-1185">Reference proteome</keyword>
<dbReference type="PROSITE" id="PS51123">
    <property type="entry name" value="OMPA_2"/>
    <property type="match status" value="1"/>
</dbReference>
<evidence type="ECO:0000256" key="4">
    <source>
        <dbReference type="ARBA" id="ARBA00022475"/>
    </source>
</evidence>
<name>A0ABZ1C2I7_9FIRM</name>
<evidence type="ECO:0000313" key="11">
    <source>
        <dbReference type="EMBL" id="WRP18457.1"/>
    </source>
</evidence>
<evidence type="ECO:0000256" key="8">
    <source>
        <dbReference type="ARBA" id="ARBA00023237"/>
    </source>
</evidence>
<dbReference type="InterPro" id="IPR025713">
    <property type="entry name" value="MotB-like_N_dom"/>
</dbReference>
<dbReference type="SUPFAM" id="SSF103088">
    <property type="entry name" value="OmpA-like"/>
    <property type="match status" value="1"/>
</dbReference>
<dbReference type="PANTHER" id="PTHR30329:SF21">
    <property type="entry name" value="LIPOPROTEIN YIAD-RELATED"/>
    <property type="match status" value="1"/>
</dbReference>
<accession>A0ABZ1C2I7</accession>
<evidence type="ECO:0000259" key="10">
    <source>
        <dbReference type="PROSITE" id="PS51123"/>
    </source>
</evidence>
<evidence type="ECO:0000313" key="12">
    <source>
        <dbReference type="Proteomes" id="UP001332192"/>
    </source>
</evidence>
<protein>
    <submittedName>
        <fullName evidence="11">OmpA family protein</fullName>
    </submittedName>
</protein>
<evidence type="ECO:0000256" key="9">
    <source>
        <dbReference type="PROSITE-ProRule" id="PRU00473"/>
    </source>
</evidence>
<dbReference type="Gene3D" id="3.30.1330.60">
    <property type="entry name" value="OmpA-like domain"/>
    <property type="match status" value="1"/>
</dbReference>
<dbReference type="InterPro" id="IPR006665">
    <property type="entry name" value="OmpA-like"/>
</dbReference>
<dbReference type="InterPro" id="IPR006664">
    <property type="entry name" value="OMP_bac"/>
</dbReference>
<evidence type="ECO:0000256" key="6">
    <source>
        <dbReference type="ARBA" id="ARBA00022989"/>
    </source>
</evidence>
<dbReference type="RefSeq" id="WP_324717730.1">
    <property type="nucleotide sequence ID" value="NZ_CP141615.1"/>
</dbReference>
<dbReference type="Pfam" id="PF13677">
    <property type="entry name" value="MotB_plug"/>
    <property type="match status" value="1"/>
</dbReference>
<dbReference type="Pfam" id="PF00691">
    <property type="entry name" value="OmpA"/>
    <property type="match status" value="1"/>
</dbReference>
<gene>
    <name evidence="11" type="ORF">U7230_05485</name>
</gene>
<comment type="similarity">
    <text evidence="3">Belongs to the MotB family.</text>
</comment>